<dbReference type="PANTHER" id="PTHR47967">
    <property type="entry name" value="OS07G0603500 PROTEIN-RELATED"/>
    <property type="match status" value="1"/>
</dbReference>
<name>A0A427AVF7_ENSVE</name>
<feature type="domain" description="Xylanase inhibitor C-terminal" evidence="5">
    <location>
        <begin position="133"/>
        <end position="189"/>
    </location>
</feature>
<dbReference type="InterPro" id="IPR032799">
    <property type="entry name" value="TAXi_C"/>
</dbReference>
<feature type="domain" description="Xylanase inhibitor N-terminal" evidence="6">
    <location>
        <begin position="67"/>
        <end position="112"/>
    </location>
</feature>
<evidence type="ECO:0000259" key="6">
    <source>
        <dbReference type="Pfam" id="PF14543"/>
    </source>
</evidence>
<dbReference type="Proteomes" id="UP000287651">
    <property type="component" value="Unassembled WGS sequence"/>
</dbReference>
<dbReference type="PANTHER" id="PTHR47967:SF23">
    <property type="entry name" value="OS04G0448300 PROTEIN"/>
    <property type="match status" value="1"/>
</dbReference>
<keyword evidence="4" id="KW-0812">Transmembrane</keyword>
<dbReference type="Gene3D" id="2.40.70.10">
    <property type="entry name" value="Acid Proteases"/>
    <property type="match status" value="2"/>
</dbReference>
<organism evidence="7 8">
    <name type="scientific">Ensete ventricosum</name>
    <name type="common">Abyssinian banana</name>
    <name type="synonym">Musa ensete</name>
    <dbReference type="NCBI Taxonomy" id="4639"/>
    <lineage>
        <taxon>Eukaryota</taxon>
        <taxon>Viridiplantae</taxon>
        <taxon>Streptophyta</taxon>
        <taxon>Embryophyta</taxon>
        <taxon>Tracheophyta</taxon>
        <taxon>Spermatophyta</taxon>
        <taxon>Magnoliopsida</taxon>
        <taxon>Liliopsida</taxon>
        <taxon>Zingiberales</taxon>
        <taxon>Musaceae</taxon>
        <taxon>Ensete</taxon>
    </lineage>
</organism>
<keyword evidence="2" id="KW-0645">Protease</keyword>
<evidence type="ECO:0000256" key="2">
    <source>
        <dbReference type="ARBA" id="ARBA00022670"/>
    </source>
</evidence>
<keyword evidence="3" id="KW-0378">Hydrolase</keyword>
<dbReference type="SUPFAM" id="SSF50630">
    <property type="entry name" value="Acid proteases"/>
    <property type="match status" value="1"/>
</dbReference>
<accession>A0A427AVF7</accession>
<sequence>MLCSCLGQGHVGLQANNSASCAPSASFSPRPFMTPPSLAPTLLPLTSFALLIETTTTPMHYVGAENSPSFCNSAGILGMVRGPLSLVSQLGEEGFSYCFASDDTTTPLLFGSSTSPSPQAASTSFVNSPSSLYYLSLQGISVGAILLSILTTTLALKLNGTDGLAINSGTITFTQLMNPAYAMLMQAFVS</sequence>
<dbReference type="InterPro" id="IPR032861">
    <property type="entry name" value="TAXi_N"/>
</dbReference>
<dbReference type="EMBL" id="AMZH03001195">
    <property type="protein sequence ID" value="RRT80238.1"/>
    <property type="molecule type" value="Genomic_DNA"/>
</dbReference>
<gene>
    <name evidence="7" type="ORF">B296_00001277</name>
</gene>
<comment type="caution">
    <text evidence="7">The sequence shown here is derived from an EMBL/GenBank/DDBJ whole genome shotgun (WGS) entry which is preliminary data.</text>
</comment>
<dbReference type="Pfam" id="PF14541">
    <property type="entry name" value="TAXi_C"/>
    <property type="match status" value="1"/>
</dbReference>
<dbReference type="GO" id="GO:0008233">
    <property type="term" value="F:peptidase activity"/>
    <property type="evidence" value="ECO:0007669"/>
    <property type="project" value="UniProtKB-KW"/>
</dbReference>
<dbReference type="InterPro" id="IPR051708">
    <property type="entry name" value="Plant_Aspart_Prot_A1"/>
</dbReference>
<feature type="transmembrane region" description="Helical" evidence="4">
    <location>
        <begin position="132"/>
        <end position="156"/>
    </location>
</feature>
<dbReference type="Pfam" id="PF14543">
    <property type="entry name" value="TAXi_N"/>
    <property type="match status" value="1"/>
</dbReference>
<dbReference type="InterPro" id="IPR021109">
    <property type="entry name" value="Peptidase_aspartic_dom_sf"/>
</dbReference>
<reference evidence="7 8" key="1">
    <citation type="journal article" date="2014" name="Agronomy (Basel)">
        <title>A Draft Genome Sequence for Ensete ventricosum, the Drought-Tolerant Tree Against Hunger.</title>
        <authorList>
            <person name="Harrison J."/>
            <person name="Moore K.A."/>
            <person name="Paszkiewicz K."/>
            <person name="Jones T."/>
            <person name="Grant M."/>
            <person name="Ambacheew D."/>
            <person name="Muzemil S."/>
            <person name="Studholme D.J."/>
        </authorList>
    </citation>
    <scope>NUCLEOTIDE SEQUENCE [LARGE SCALE GENOMIC DNA]</scope>
</reference>
<comment type="similarity">
    <text evidence="1">Belongs to the peptidase A1 family.</text>
</comment>
<dbReference type="GO" id="GO:0005576">
    <property type="term" value="C:extracellular region"/>
    <property type="evidence" value="ECO:0007669"/>
    <property type="project" value="TreeGrafter"/>
</dbReference>
<protein>
    <submittedName>
        <fullName evidence="7">Uncharacterized protein</fullName>
    </submittedName>
</protein>
<dbReference type="GO" id="GO:0006508">
    <property type="term" value="P:proteolysis"/>
    <property type="evidence" value="ECO:0007669"/>
    <property type="project" value="UniProtKB-KW"/>
</dbReference>
<keyword evidence="4" id="KW-1133">Transmembrane helix</keyword>
<evidence type="ECO:0000256" key="4">
    <source>
        <dbReference type="SAM" id="Phobius"/>
    </source>
</evidence>
<dbReference type="AlphaFoldDB" id="A0A427AVF7"/>
<evidence type="ECO:0000256" key="1">
    <source>
        <dbReference type="ARBA" id="ARBA00007447"/>
    </source>
</evidence>
<proteinExistence type="inferred from homology"/>
<evidence type="ECO:0000313" key="7">
    <source>
        <dbReference type="EMBL" id="RRT80238.1"/>
    </source>
</evidence>
<evidence type="ECO:0000313" key="8">
    <source>
        <dbReference type="Proteomes" id="UP000287651"/>
    </source>
</evidence>
<evidence type="ECO:0000259" key="5">
    <source>
        <dbReference type="Pfam" id="PF14541"/>
    </source>
</evidence>
<keyword evidence="4" id="KW-0472">Membrane</keyword>
<evidence type="ECO:0000256" key="3">
    <source>
        <dbReference type="ARBA" id="ARBA00022801"/>
    </source>
</evidence>